<dbReference type="Gramene" id="PUZ69546">
    <property type="protein sequence ID" value="PUZ69546"/>
    <property type="gene ID" value="GQ55_2G118200"/>
</dbReference>
<feature type="region of interest" description="Disordered" evidence="1">
    <location>
        <begin position="115"/>
        <end position="152"/>
    </location>
</feature>
<feature type="chain" id="PRO_5015768940" description="Bifunctional inhibitor/plant lipid transfer protein/seed storage helical domain-containing protein" evidence="2">
    <location>
        <begin position="22"/>
        <end position="152"/>
    </location>
</feature>
<sequence>MAPSDNFLLILLLPAIAVVAPYVPPAEASAAEPKAAAPSPADGVVLHPEAEYSIPDLPLPALLPCPPLFPKIPLIPCHNVSSPPPAAAAEVTECRPSLEKLMPCAGFLTDGSVFTPRPSAAPPSIRSTRMQPRFPASATSSTATSPSSCRRP</sequence>
<proteinExistence type="predicted"/>
<evidence type="ECO:0000256" key="1">
    <source>
        <dbReference type="SAM" id="MobiDB-lite"/>
    </source>
</evidence>
<dbReference type="AlphaFoldDB" id="A0A2T7ENZ1"/>
<gene>
    <name evidence="3" type="ORF">GQ55_2G118200</name>
</gene>
<evidence type="ECO:0000313" key="4">
    <source>
        <dbReference type="Proteomes" id="UP000244336"/>
    </source>
</evidence>
<evidence type="ECO:0000313" key="3">
    <source>
        <dbReference type="EMBL" id="PUZ69546.1"/>
    </source>
</evidence>
<evidence type="ECO:0008006" key="5">
    <source>
        <dbReference type="Google" id="ProtNLM"/>
    </source>
</evidence>
<feature type="signal peptide" evidence="2">
    <location>
        <begin position="1"/>
        <end position="21"/>
    </location>
</feature>
<evidence type="ECO:0000256" key="2">
    <source>
        <dbReference type="SAM" id="SignalP"/>
    </source>
</evidence>
<keyword evidence="2" id="KW-0732">Signal</keyword>
<accession>A0A2T7ENZ1</accession>
<reference evidence="3 4" key="1">
    <citation type="submission" date="2018-04" db="EMBL/GenBank/DDBJ databases">
        <title>WGS assembly of Panicum hallii var. hallii HAL2.</title>
        <authorList>
            <person name="Lovell J."/>
            <person name="Jenkins J."/>
            <person name="Lowry D."/>
            <person name="Mamidi S."/>
            <person name="Sreedasyam A."/>
            <person name="Weng X."/>
            <person name="Barry K."/>
            <person name="Bonette J."/>
            <person name="Campitelli B."/>
            <person name="Daum C."/>
            <person name="Gordon S."/>
            <person name="Gould B."/>
            <person name="Lipzen A."/>
            <person name="MacQueen A."/>
            <person name="Palacio-Mejia J."/>
            <person name="Plott C."/>
            <person name="Shakirov E."/>
            <person name="Shu S."/>
            <person name="Yoshinaga Y."/>
            <person name="Zane M."/>
            <person name="Rokhsar D."/>
            <person name="Grimwood J."/>
            <person name="Schmutz J."/>
            <person name="Juenger T."/>
        </authorList>
    </citation>
    <scope>NUCLEOTIDE SEQUENCE [LARGE SCALE GENOMIC DNA]</scope>
    <source>
        <strain evidence="4">cv. HAL2</strain>
    </source>
</reference>
<dbReference type="EMBL" id="CM009750">
    <property type="protein sequence ID" value="PUZ69546.1"/>
    <property type="molecule type" value="Genomic_DNA"/>
</dbReference>
<name>A0A2T7ENZ1_9POAL</name>
<protein>
    <recommendedName>
        <fullName evidence="5">Bifunctional inhibitor/plant lipid transfer protein/seed storage helical domain-containing protein</fullName>
    </recommendedName>
</protein>
<dbReference type="Proteomes" id="UP000244336">
    <property type="component" value="Chromosome 2"/>
</dbReference>
<organism evidence="3 4">
    <name type="scientific">Panicum hallii var. hallii</name>
    <dbReference type="NCBI Taxonomy" id="1504633"/>
    <lineage>
        <taxon>Eukaryota</taxon>
        <taxon>Viridiplantae</taxon>
        <taxon>Streptophyta</taxon>
        <taxon>Embryophyta</taxon>
        <taxon>Tracheophyta</taxon>
        <taxon>Spermatophyta</taxon>
        <taxon>Magnoliopsida</taxon>
        <taxon>Liliopsida</taxon>
        <taxon>Poales</taxon>
        <taxon>Poaceae</taxon>
        <taxon>PACMAD clade</taxon>
        <taxon>Panicoideae</taxon>
        <taxon>Panicodae</taxon>
        <taxon>Paniceae</taxon>
        <taxon>Panicinae</taxon>
        <taxon>Panicum</taxon>
        <taxon>Panicum sect. Panicum</taxon>
    </lineage>
</organism>
<keyword evidence="4" id="KW-1185">Reference proteome</keyword>